<keyword evidence="2" id="KW-0805">Transcription regulation</keyword>
<dbReference type="InterPro" id="IPR054502">
    <property type="entry name" value="bHLH-TF_ACT-like_plant"/>
</dbReference>
<proteinExistence type="predicted"/>
<organism evidence="6 7">
    <name type="scientific">Cucurbita maxima</name>
    <name type="common">Pumpkin</name>
    <name type="synonym">Winter squash</name>
    <dbReference type="NCBI Taxonomy" id="3661"/>
    <lineage>
        <taxon>Eukaryota</taxon>
        <taxon>Viridiplantae</taxon>
        <taxon>Streptophyta</taxon>
        <taxon>Embryophyta</taxon>
        <taxon>Tracheophyta</taxon>
        <taxon>Spermatophyta</taxon>
        <taxon>Magnoliopsida</taxon>
        <taxon>eudicotyledons</taxon>
        <taxon>Gunneridae</taxon>
        <taxon>Pentapetalae</taxon>
        <taxon>rosids</taxon>
        <taxon>fabids</taxon>
        <taxon>Cucurbitales</taxon>
        <taxon>Cucurbitaceae</taxon>
        <taxon>Cucurbiteae</taxon>
        <taxon>Cucurbita</taxon>
    </lineage>
</organism>
<dbReference type="AlphaFoldDB" id="A0A6J1KNH7"/>
<evidence type="ECO:0000256" key="2">
    <source>
        <dbReference type="ARBA" id="ARBA00023015"/>
    </source>
</evidence>
<dbReference type="GO" id="GO:0003700">
    <property type="term" value="F:DNA-binding transcription factor activity"/>
    <property type="evidence" value="ECO:0007669"/>
    <property type="project" value="TreeGrafter"/>
</dbReference>
<evidence type="ECO:0000256" key="3">
    <source>
        <dbReference type="ARBA" id="ARBA00023163"/>
    </source>
</evidence>
<dbReference type="KEGG" id="cmax:111497242"/>
<evidence type="ECO:0000259" key="5">
    <source>
        <dbReference type="PROSITE" id="PS50888"/>
    </source>
</evidence>
<reference evidence="7" key="1">
    <citation type="submission" date="2025-08" db="UniProtKB">
        <authorList>
            <consortium name="RefSeq"/>
        </authorList>
    </citation>
    <scope>IDENTIFICATION</scope>
    <source>
        <tissue evidence="7">Young leaves</tissue>
    </source>
</reference>
<evidence type="ECO:0000256" key="4">
    <source>
        <dbReference type="ARBA" id="ARBA00023242"/>
    </source>
</evidence>
<feature type="domain" description="BHLH" evidence="5">
    <location>
        <begin position="202"/>
        <end position="251"/>
    </location>
</feature>
<dbReference type="PANTHER" id="PTHR31945">
    <property type="entry name" value="TRANSCRIPTION FACTOR SCREAM2-RELATED"/>
    <property type="match status" value="1"/>
</dbReference>
<dbReference type="GO" id="GO:0043565">
    <property type="term" value="F:sequence-specific DNA binding"/>
    <property type="evidence" value="ECO:0007669"/>
    <property type="project" value="TreeGrafter"/>
</dbReference>
<dbReference type="InterPro" id="IPR051358">
    <property type="entry name" value="TF_AMS/ICE1/BHLH6-like"/>
</dbReference>
<dbReference type="SMART" id="SM00353">
    <property type="entry name" value="HLH"/>
    <property type="match status" value="1"/>
</dbReference>
<dbReference type="InterPro" id="IPR011598">
    <property type="entry name" value="bHLH_dom"/>
</dbReference>
<sequence length="365" mass="40903">MFIIFPQLGAIPCSYYSVFHFLHTRRGKKMELTQYGFLEELLASTPWTSSSSSSTYSNGFNDFFPNGCNFSSFDEIPQMGTSISPHFPGFQTPTDFSFADQHLYGSFLEGFALPEVDSSSYTKNNETPPFVSVEEISNKNSGFPPTAMEEEEEELGFMECEAAPNVCKQEMEVMGGRETNDSKMGVAELGKRRSNKAKKLDGQPSKNLMAERRRRRRLNDRLSMLRAIVPKISKMDRTSILGDTIDYVKELLERINNLKEEDSNHASLNGISKERKSNQVLFDVERKERETRIGICCTTRPGLLLSTVNTLEALGLEIQQCVISCFNDFSMQASCSEGSSQKAVPSSDDIKEALFRNAGYGGKCL</sequence>
<evidence type="ECO:0000313" key="6">
    <source>
        <dbReference type="Proteomes" id="UP000504608"/>
    </source>
</evidence>
<keyword evidence="6" id="KW-1185">Reference proteome</keyword>
<gene>
    <name evidence="7" type="primary">LOC111497242</name>
</gene>
<keyword evidence="3" id="KW-0804">Transcription</keyword>
<evidence type="ECO:0000256" key="1">
    <source>
        <dbReference type="ARBA" id="ARBA00004123"/>
    </source>
</evidence>
<dbReference type="PROSITE" id="PS50888">
    <property type="entry name" value="BHLH"/>
    <property type="match status" value="1"/>
</dbReference>
<dbReference type="PANTHER" id="PTHR31945:SF15">
    <property type="entry name" value="TRANSCRIPTION FACTOR BHLH61-RELATED"/>
    <property type="match status" value="1"/>
</dbReference>
<dbReference type="Gene3D" id="4.10.280.10">
    <property type="entry name" value="Helix-loop-helix DNA-binding domain"/>
    <property type="match status" value="1"/>
</dbReference>
<dbReference type="Pfam" id="PF00010">
    <property type="entry name" value="HLH"/>
    <property type="match status" value="1"/>
</dbReference>
<dbReference type="SUPFAM" id="SSF47459">
    <property type="entry name" value="HLH, helix-loop-helix DNA-binding domain"/>
    <property type="match status" value="1"/>
</dbReference>
<dbReference type="OrthoDB" id="752464at2759"/>
<dbReference type="GO" id="GO:0046983">
    <property type="term" value="F:protein dimerization activity"/>
    <property type="evidence" value="ECO:0007669"/>
    <property type="project" value="InterPro"/>
</dbReference>
<keyword evidence="4" id="KW-0539">Nucleus</keyword>
<dbReference type="RefSeq" id="XP_023003752.1">
    <property type="nucleotide sequence ID" value="XM_023147984.1"/>
</dbReference>
<comment type="subcellular location">
    <subcellularLocation>
        <location evidence="1">Nucleus</location>
    </subcellularLocation>
</comment>
<dbReference type="Pfam" id="PF22754">
    <property type="entry name" value="bHLH-TF_ACT-like_plant"/>
    <property type="match status" value="1"/>
</dbReference>
<name>A0A6J1KNH7_CUCMA</name>
<accession>A0A6J1KNH7</accession>
<dbReference type="InterPro" id="IPR036638">
    <property type="entry name" value="HLH_DNA-bd_sf"/>
</dbReference>
<dbReference type="Proteomes" id="UP000504608">
    <property type="component" value="Unplaced"/>
</dbReference>
<evidence type="ECO:0000313" key="7">
    <source>
        <dbReference type="RefSeq" id="XP_023003752.1"/>
    </source>
</evidence>
<dbReference type="GeneID" id="111497242"/>
<dbReference type="GO" id="GO:0005634">
    <property type="term" value="C:nucleus"/>
    <property type="evidence" value="ECO:0007669"/>
    <property type="project" value="UniProtKB-SubCell"/>
</dbReference>
<protein>
    <submittedName>
        <fullName evidence="7">Transcription factor bHLH93</fullName>
    </submittedName>
</protein>